<gene>
    <name evidence="2" type="ORF">AMOR_09970</name>
</gene>
<dbReference type="EMBL" id="AP025591">
    <property type="protein sequence ID" value="BDG02001.1"/>
    <property type="molecule type" value="Genomic_DNA"/>
</dbReference>
<organism evidence="2 3">
    <name type="scientific">Anaeromyxobacter oryzae</name>
    <dbReference type="NCBI Taxonomy" id="2918170"/>
    <lineage>
        <taxon>Bacteria</taxon>
        <taxon>Pseudomonadati</taxon>
        <taxon>Myxococcota</taxon>
        <taxon>Myxococcia</taxon>
        <taxon>Myxococcales</taxon>
        <taxon>Cystobacterineae</taxon>
        <taxon>Anaeromyxobacteraceae</taxon>
        <taxon>Anaeromyxobacter</taxon>
    </lineage>
</organism>
<dbReference type="CDD" id="cd02947">
    <property type="entry name" value="TRX_family"/>
    <property type="match status" value="1"/>
</dbReference>
<reference evidence="3" key="1">
    <citation type="journal article" date="2022" name="Int. J. Syst. Evol. Microbiol.">
        <title>Anaeromyxobacter oryzae sp. nov., Anaeromyxobacter diazotrophicus sp. nov. and Anaeromyxobacter paludicola sp. nov., isolated from paddy soils.</title>
        <authorList>
            <person name="Itoh H."/>
            <person name="Xu Z."/>
            <person name="Mise K."/>
            <person name="Masuda Y."/>
            <person name="Ushijima N."/>
            <person name="Hayakawa C."/>
            <person name="Shiratori Y."/>
            <person name="Senoo K."/>
        </authorList>
    </citation>
    <scope>NUCLEOTIDE SEQUENCE [LARGE SCALE GENOMIC DNA]</scope>
    <source>
        <strain evidence="3">Red232</strain>
    </source>
</reference>
<accession>A0ABM7WRB4</accession>
<evidence type="ECO:0000313" key="2">
    <source>
        <dbReference type="EMBL" id="BDG02001.1"/>
    </source>
</evidence>
<sequence>MAVFRCSGCGAVNRTQIDSAPPQACYRCRRPLDTSGRPQAVDAAALVTTIRSSPAPVLVDFAGRDVVMPIVDGLARARAGELVVLRVDPGEEPAAAQAYAIRVTPTLVLFQDGSEVARRCDVPGPIDMRTWVEQASVAR</sequence>
<dbReference type="Pfam" id="PF00085">
    <property type="entry name" value="Thioredoxin"/>
    <property type="match status" value="1"/>
</dbReference>
<dbReference type="Gene3D" id="3.40.30.10">
    <property type="entry name" value="Glutaredoxin"/>
    <property type="match status" value="1"/>
</dbReference>
<dbReference type="Proteomes" id="UP001162891">
    <property type="component" value="Chromosome"/>
</dbReference>
<keyword evidence="3" id="KW-1185">Reference proteome</keyword>
<dbReference type="InterPro" id="IPR013766">
    <property type="entry name" value="Thioredoxin_domain"/>
</dbReference>
<name>A0ABM7WRB4_9BACT</name>
<dbReference type="RefSeq" id="WP_248359093.1">
    <property type="nucleotide sequence ID" value="NZ_AP025591.1"/>
</dbReference>
<dbReference type="InterPro" id="IPR036249">
    <property type="entry name" value="Thioredoxin-like_sf"/>
</dbReference>
<evidence type="ECO:0000313" key="3">
    <source>
        <dbReference type="Proteomes" id="UP001162891"/>
    </source>
</evidence>
<evidence type="ECO:0000259" key="1">
    <source>
        <dbReference type="Pfam" id="PF00085"/>
    </source>
</evidence>
<protein>
    <recommendedName>
        <fullName evidence="1">Thioredoxin domain-containing protein</fullName>
    </recommendedName>
</protein>
<feature type="domain" description="Thioredoxin" evidence="1">
    <location>
        <begin position="66"/>
        <end position="117"/>
    </location>
</feature>
<proteinExistence type="predicted"/>
<dbReference type="SUPFAM" id="SSF52833">
    <property type="entry name" value="Thioredoxin-like"/>
    <property type="match status" value="1"/>
</dbReference>